<name>A0ABR7E8K7_9BACT</name>
<evidence type="ECO:0000313" key="2">
    <source>
        <dbReference type="EMBL" id="MBC5646090.1"/>
    </source>
</evidence>
<evidence type="ECO:0000313" key="3">
    <source>
        <dbReference type="Proteomes" id="UP000644010"/>
    </source>
</evidence>
<sequence>MKKNFYLLAVLFISSLTVFSACSDDDDNGGGDTEETVKDVMLDATAYDKWMYFSFKDGTSVAHEIEPVAGTYKGDISGTVMGQDQGTVTNLKLEVGRISKDSVSITVDEFSLAGRTISKFTAGAKIAADSIGWDLAGGEMAVSGMTVTPTTGNISLDSINITILIQPTGMPMPITTTYKGIIETRTGIDETSFNWDIALHRYDVKTNGASAVETTESDIKKVTAIPSSGYVADIKTDSLIIDNSGMMNNKVGYATSNINEVLNKGIEFSSVPMPPTPANWTMSNKVYVIKLKSGEYAKIKFTDYSNDADVKGHISFDYVYPFK</sequence>
<feature type="chain" id="PRO_5046029111" description="Lipocalin-like domain-containing protein" evidence="1">
    <location>
        <begin position="24"/>
        <end position="323"/>
    </location>
</feature>
<dbReference type="Pfam" id="PF14064">
    <property type="entry name" value="HmuY"/>
    <property type="match status" value="1"/>
</dbReference>
<dbReference type="CDD" id="cd12105">
    <property type="entry name" value="HmuY"/>
    <property type="match status" value="1"/>
</dbReference>
<gene>
    <name evidence="2" type="ORF">H8S77_24755</name>
</gene>
<reference evidence="2 3" key="1">
    <citation type="submission" date="2020-08" db="EMBL/GenBank/DDBJ databases">
        <title>Genome public.</title>
        <authorList>
            <person name="Liu C."/>
            <person name="Sun Q."/>
        </authorList>
    </citation>
    <scope>NUCLEOTIDE SEQUENCE [LARGE SCALE GENOMIC DNA]</scope>
    <source>
        <strain evidence="2 3">BX2</strain>
    </source>
</reference>
<evidence type="ECO:0000256" key="1">
    <source>
        <dbReference type="SAM" id="SignalP"/>
    </source>
</evidence>
<feature type="signal peptide" evidence="1">
    <location>
        <begin position="1"/>
        <end position="23"/>
    </location>
</feature>
<protein>
    <recommendedName>
        <fullName evidence="4">Lipocalin-like domain-containing protein</fullName>
    </recommendedName>
</protein>
<keyword evidence="3" id="KW-1185">Reference proteome</keyword>
<dbReference type="InterPro" id="IPR025921">
    <property type="entry name" value="HmuY"/>
</dbReference>
<proteinExistence type="predicted"/>
<keyword evidence="1" id="KW-0732">Signal</keyword>
<dbReference type="Gene3D" id="2.40.128.350">
    <property type="match status" value="1"/>
</dbReference>
<dbReference type="EMBL" id="JACOOI010000044">
    <property type="protein sequence ID" value="MBC5646090.1"/>
    <property type="molecule type" value="Genomic_DNA"/>
</dbReference>
<evidence type="ECO:0008006" key="4">
    <source>
        <dbReference type="Google" id="ProtNLM"/>
    </source>
</evidence>
<dbReference type="RefSeq" id="WP_186961627.1">
    <property type="nucleotide sequence ID" value="NZ_JACOOI010000044.1"/>
</dbReference>
<dbReference type="Proteomes" id="UP000644010">
    <property type="component" value="Unassembled WGS sequence"/>
</dbReference>
<comment type="caution">
    <text evidence="2">The sequence shown here is derived from an EMBL/GenBank/DDBJ whole genome shotgun (WGS) entry which is preliminary data.</text>
</comment>
<organism evidence="2 3">
    <name type="scientific">Parabacteroides segnis</name>
    <dbReference type="NCBI Taxonomy" id="2763058"/>
    <lineage>
        <taxon>Bacteria</taxon>
        <taxon>Pseudomonadati</taxon>
        <taxon>Bacteroidota</taxon>
        <taxon>Bacteroidia</taxon>
        <taxon>Bacteroidales</taxon>
        <taxon>Tannerellaceae</taxon>
        <taxon>Parabacteroides</taxon>
    </lineage>
</organism>
<accession>A0ABR7E8K7</accession>
<dbReference type="PROSITE" id="PS51257">
    <property type="entry name" value="PROKAR_LIPOPROTEIN"/>
    <property type="match status" value="1"/>
</dbReference>